<feature type="compositionally biased region" description="Low complexity" evidence="7">
    <location>
        <begin position="327"/>
        <end position="347"/>
    </location>
</feature>
<feature type="compositionally biased region" description="Low complexity" evidence="7">
    <location>
        <begin position="53"/>
        <end position="84"/>
    </location>
</feature>
<dbReference type="AlphaFoldDB" id="A0A1E4T3D1"/>
<dbReference type="OrthoDB" id="515401at2759"/>
<dbReference type="InterPro" id="IPR039355">
    <property type="entry name" value="Transcription_factor_GATA"/>
</dbReference>
<dbReference type="PROSITE" id="PS50114">
    <property type="entry name" value="GATA_ZN_FINGER_2"/>
    <property type="match status" value="2"/>
</dbReference>
<dbReference type="GO" id="GO:0000978">
    <property type="term" value="F:RNA polymerase II cis-regulatory region sequence-specific DNA binding"/>
    <property type="evidence" value="ECO:0007669"/>
    <property type="project" value="TreeGrafter"/>
</dbReference>
<evidence type="ECO:0000256" key="1">
    <source>
        <dbReference type="ARBA" id="ARBA00004123"/>
    </source>
</evidence>
<dbReference type="Pfam" id="PF00320">
    <property type="entry name" value="GATA"/>
    <property type="match status" value="2"/>
</dbReference>
<name>A0A1E4T3D1_9ASCO</name>
<evidence type="ECO:0000313" key="10">
    <source>
        <dbReference type="Proteomes" id="UP000094801"/>
    </source>
</evidence>
<dbReference type="Proteomes" id="UP000094801">
    <property type="component" value="Unassembled WGS sequence"/>
</dbReference>
<feature type="region of interest" description="Disordered" evidence="7">
    <location>
        <begin position="1"/>
        <end position="89"/>
    </location>
</feature>
<dbReference type="InterPro" id="IPR013088">
    <property type="entry name" value="Znf_NHR/GATA"/>
</dbReference>
<dbReference type="PROSITE" id="PS00344">
    <property type="entry name" value="GATA_ZN_FINGER_1"/>
    <property type="match status" value="2"/>
</dbReference>
<proteinExistence type="predicted"/>
<gene>
    <name evidence="9" type="ORF">CANARDRAFT_27480</name>
</gene>
<feature type="region of interest" description="Disordered" evidence="7">
    <location>
        <begin position="456"/>
        <end position="493"/>
    </location>
</feature>
<evidence type="ECO:0000313" key="9">
    <source>
        <dbReference type="EMBL" id="ODV86231.1"/>
    </source>
</evidence>
<keyword evidence="4" id="KW-0862">Zinc</keyword>
<comment type="subcellular location">
    <subcellularLocation>
        <location evidence="1">Nucleus</location>
    </subcellularLocation>
</comment>
<keyword evidence="10" id="KW-1185">Reference proteome</keyword>
<dbReference type="InterPro" id="IPR000679">
    <property type="entry name" value="Znf_GATA"/>
</dbReference>
<evidence type="ECO:0000256" key="2">
    <source>
        <dbReference type="ARBA" id="ARBA00022723"/>
    </source>
</evidence>
<dbReference type="Gene3D" id="3.30.50.10">
    <property type="entry name" value="Erythroid Transcription Factor GATA-1, subunit A"/>
    <property type="match status" value="2"/>
</dbReference>
<feature type="compositionally biased region" description="Polar residues" evidence="7">
    <location>
        <begin position="19"/>
        <end position="38"/>
    </location>
</feature>
<evidence type="ECO:0000256" key="4">
    <source>
        <dbReference type="ARBA" id="ARBA00022833"/>
    </source>
</evidence>
<dbReference type="GO" id="GO:0000981">
    <property type="term" value="F:DNA-binding transcription factor activity, RNA polymerase II-specific"/>
    <property type="evidence" value="ECO:0007669"/>
    <property type="project" value="TreeGrafter"/>
</dbReference>
<feature type="domain" description="GATA-type" evidence="8">
    <location>
        <begin position="208"/>
        <end position="261"/>
    </location>
</feature>
<sequence length="506" mass="54457">MSALTVQFHKPHNHKILADSTNSKMEQPNTTEETSKPTTYRRRVHKRTTPSETSSQSTDATLTTSTESSTTTSSSNEVKVSSSTAPTGLSCGNCGATKTPLWRRTPDGKPTCNACGLYYRANNTHRPINLKKPPNLVSISKTELEAGTCAGDGRCNGTGGSSSCNGCPAFNNRVVMKSEDPSNGLKKENVASGTDLSGTKRPVSPSSEPLAVACSNCGTIVTPLWRRNEMGDTICNACGLYYRLHGVHRPVKMKRPTIKRRKRNHGAAADSNTSNVLGTDNESVGSAASTPPNSPPILNTNSSVSLQFQNKTSVTLPSLPNMLYNYSSTSSSSTPPHLQQQQQRAQSYMHHYSTGNPYPNNNVVNTTLSPLTSNRLMSSPPQMISTTTSTGLPLGSSMIPKPPQLRDEPKQNSSRPVAIDFTSMYSRVPSIKSNEEREHIQLAALNLPVSSNAYSSAPLNDADDRKLPEIQGLSSNPDHAVGGNTDSTLKNKRKANSIKINNLLND</sequence>
<dbReference type="GO" id="GO:0000122">
    <property type="term" value="P:negative regulation of transcription by RNA polymerase II"/>
    <property type="evidence" value="ECO:0007669"/>
    <property type="project" value="TreeGrafter"/>
</dbReference>
<reference evidence="10" key="1">
    <citation type="submission" date="2016-04" db="EMBL/GenBank/DDBJ databases">
        <title>Comparative genomics of biotechnologically important yeasts.</title>
        <authorList>
            <consortium name="DOE Joint Genome Institute"/>
            <person name="Riley R."/>
            <person name="Haridas S."/>
            <person name="Wolfe K.H."/>
            <person name="Lopes M.R."/>
            <person name="Hittinger C.T."/>
            <person name="Goker M."/>
            <person name="Salamov A."/>
            <person name="Wisecaver J."/>
            <person name="Long T.M."/>
            <person name="Aerts A.L."/>
            <person name="Barry K."/>
            <person name="Choi C."/>
            <person name="Clum A."/>
            <person name="Coughlan A.Y."/>
            <person name="Deshpande S."/>
            <person name="Douglass A.P."/>
            <person name="Hanson S.J."/>
            <person name="Klenk H.-P."/>
            <person name="Labutti K."/>
            <person name="Lapidus A."/>
            <person name="Lindquist E."/>
            <person name="Lipzen A."/>
            <person name="Meier-Kolthoff J.P."/>
            <person name="Ohm R.A."/>
            <person name="Otillar R.P."/>
            <person name="Pangilinan J."/>
            <person name="Peng Y."/>
            <person name="Rokas A."/>
            <person name="Rosa C.A."/>
            <person name="Scheuner C."/>
            <person name="Sibirny A.A."/>
            <person name="Slot J.C."/>
            <person name="Stielow J.B."/>
            <person name="Sun H."/>
            <person name="Kurtzman C.P."/>
            <person name="Blackwell M."/>
            <person name="Grigoriev I.V."/>
            <person name="Jeffries T.W."/>
        </authorList>
    </citation>
    <scope>NUCLEOTIDE SEQUENCE [LARGE SCALE GENOMIC DNA]</scope>
    <source>
        <strain evidence="10">NRRL YB-2248</strain>
    </source>
</reference>
<dbReference type="SMART" id="SM00401">
    <property type="entry name" value="ZnF_GATA"/>
    <property type="match status" value="2"/>
</dbReference>
<keyword evidence="3 6" id="KW-0863">Zinc-finger</keyword>
<feature type="region of interest" description="Disordered" evidence="7">
    <location>
        <begin position="178"/>
        <end position="205"/>
    </location>
</feature>
<feature type="compositionally biased region" description="Basic and acidic residues" evidence="7">
    <location>
        <begin position="178"/>
        <end position="189"/>
    </location>
</feature>
<dbReference type="STRING" id="983967.A0A1E4T3D1"/>
<evidence type="ECO:0000256" key="3">
    <source>
        <dbReference type="ARBA" id="ARBA00022771"/>
    </source>
</evidence>
<feature type="compositionally biased region" description="Basic residues" evidence="7">
    <location>
        <begin position="39"/>
        <end position="48"/>
    </location>
</feature>
<dbReference type="GO" id="GO:0005634">
    <property type="term" value="C:nucleus"/>
    <property type="evidence" value="ECO:0007669"/>
    <property type="project" value="UniProtKB-SubCell"/>
</dbReference>
<feature type="compositionally biased region" description="Polar residues" evidence="7">
    <location>
        <begin position="270"/>
        <end position="301"/>
    </location>
</feature>
<keyword evidence="2" id="KW-0479">Metal-binding</keyword>
<feature type="region of interest" description="Disordered" evidence="7">
    <location>
        <begin position="326"/>
        <end position="362"/>
    </location>
</feature>
<protein>
    <recommendedName>
        <fullName evidence="8">GATA-type domain-containing protein</fullName>
    </recommendedName>
</protein>
<dbReference type="EMBL" id="KV453850">
    <property type="protein sequence ID" value="ODV86231.1"/>
    <property type="molecule type" value="Genomic_DNA"/>
</dbReference>
<evidence type="ECO:0000256" key="7">
    <source>
        <dbReference type="SAM" id="MobiDB-lite"/>
    </source>
</evidence>
<feature type="compositionally biased region" description="Basic residues" evidence="7">
    <location>
        <begin position="254"/>
        <end position="265"/>
    </location>
</feature>
<evidence type="ECO:0000259" key="8">
    <source>
        <dbReference type="PROSITE" id="PS50114"/>
    </source>
</evidence>
<dbReference type="CDD" id="cd00202">
    <property type="entry name" value="ZnF_GATA"/>
    <property type="match status" value="2"/>
</dbReference>
<feature type="region of interest" description="Disordered" evidence="7">
    <location>
        <begin position="254"/>
        <end position="301"/>
    </location>
</feature>
<dbReference type="FunFam" id="3.30.50.10:FF:000007">
    <property type="entry name" value="Nitrogen regulatory AreA, N-terminal"/>
    <property type="match status" value="1"/>
</dbReference>
<dbReference type="GO" id="GO:0045944">
    <property type="term" value="P:positive regulation of transcription by RNA polymerase II"/>
    <property type="evidence" value="ECO:0007669"/>
    <property type="project" value="TreeGrafter"/>
</dbReference>
<feature type="domain" description="GATA-type" evidence="8">
    <location>
        <begin position="85"/>
        <end position="141"/>
    </location>
</feature>
<dbReference type="PANTHER" id="PTHR10071:SF281">
    <property type="entry name" value="BOX A-BINDING FACTOR-RELATED"/>
    <property type="match status" value="1"/>
</dbReference>
<feature type="region of interest" description="Disordered" evidence="7">
    <location>
        <begin position="376"/>
        <end position="414"/>
    </location>
</feature>
<organism evidence="9 10">
    <name type="scientific">[Candida] arabinofermentans NRRL YB-2248</name>
    <dbReference type="NCBI Taxonomy" id="983967"/>
    <lineage>
        <taxon>Eukaryota</taxon>
        <taxon>Fungi</taxon>
        <taxon>Dikarya</taxon>
        <taxon>Ascomycota</taxon>
        <taxon>Saccharomycotina</taxon>
        <taxon>Pichiomycetes</taxon>
        <taxon>Pichiales</taxon>
        <taxon>Pichiaceae</taxon>
        <taxon>Ogataea</taxon>
        <taxon>Ogataea/Candida clade</taxon>
    </lineage>
</organism>
<keyword evidence="5" id="KW-0539">Nucleus</keyword>
<dbReference type="PANTHER" id="PTHR10071">
    <property type="entry name" value="TRANSCRIPTION FACTOR GATA FAMILY MEMBER"/>
    <property type="match status" value="1"/>
</dbReference>
<dbReference type="SUPFAM" id="SSF57716">
    <property type="entry name" value="Glucocorticoid receptor-like (DNA-binding domain)"/>
    <property type="match status" value="2"/>
</dbReference>
<evidence type="ECO:0000256" key="6">
    <source>
        <dbReference type="PROSITE-ProRule" id="PRU00094"/>
    </source>
</evidence>
<accession>A0A1E4T3D1</accession>
<feature type="compositionally biased region" description="Low complexity" evidence="7">
    <location>
        <begin position="385"/>
        <end position="397"/>
    </location>
</feature>
<dbReference type="GO" id="GO:0008270">
    <property type="term" value="F:zinc ion binding"/>
    <property type="evidence" value="ECO:0007669"/>
    <property type="project" value="UniProtKB-KW"/>
</dbReference>
<evidence type="ECO:0000256" key="5">
    <source>
        <dbReference type="ARBA" id="ARBA00023242"/>
    </source>
</evidence>
<dbReference type="PRINTS" id="PR00619">
    <property type="entry name" value="GATAZNFINGER"/>
</dbReference>